<name>A0A0D3JZW4_EMIH1</name>
<evidence type="ECO:0000259" key="2">
    <source>
        <dbReference type="PROSITE" id="PS50271"/>
    </source>
</evidence>
<dbReference type="eggNOG" id="KOG1343">
    <property type="taxonomic scope" value="Eukaryota"/>
</dbReference>
<dbReference type="STRING" id="2903.R1F745"/>
<dbReference type="SUPFAM" id="SSF57850">
    <property type="entry name" value="RING/U-box"/>
    <property type="match status" value="1"/>
</dbReference>
<dbReference type="GeneID" id="17274595"/>
<keyword evidence="4" id="KW-1185">Reference proteome</keyword>
<dbReference type="InterPro" id="IPR013083">
    <property type="entry name" value="Znf_RING/FYVE/PHD"/>
</dbReference>
<dbReference type="SMART" id="SM00290">
    <property type="entry name" value="ZnF_UBP"/>
    <property type="match status" value="1"/>
</dbReference>
<accession>A0A0D3JZW4</accession>
<keyword evidence="1" id="KW-0479">Metal-binding</keyword>
<organism evidence="3 4">
    <name type="scientific">Emiliania huxleyi (strain CCMP1516)</name>
    <dbReference type="NCBI Taxonomy" id="280463"/>
    <lineage>
        <taxon>Eukaryota</taxon>
        <taxon>Haptista</taxon>
        <taxon>Haptophyta</taxon>
        <taxon>Prymnesiophyceae</taxon>
        <taxon>Isochrysidales</taxon>
        <taxon>Noelaerhabdaceae</taxon>
        <taxon>Emiliania</taxon>
    </lineage>
</organism>
<sequence length="117" mass="12160">MSIPPTWGGGGAPPRHATALLCAGTHAPAAGAQPVCSHGCESPEQWVCLQCGEVNCGRYLNAHSLAHHGATGHATAASLADLSVHCYLCHGYVEHPRLVPLVERLRALKFGEDAFGG</sequence>
<dbReference type="Pfam" id="PF02148">
    <property type="entry name" value="zf-UBP"/>
    <property type="match status" value="1"/>
</dbReference>
<dbReference type="HOGENOM" id="CLU_2089396_0_0_1"/>
<evidence type="ECO:0000313" key="3">
    <source>
        <dbReference type="EnsemblProtists" id="EOD29049"/>
    </source>
</evidence>
<dbReference type="PROSITE" id="PS50271">
    <property type="entry name" value="ZF_UBP"/>
    <property type="match status" value="1"/>
</dbReference>
<keyword evidence="1" id="KW-0863">Zinc-finger</keyword>
<dbReference type="Proteomes" id="UP000013827">
    <property type="component" value="Unassembled WGS sequence"/>
</dbReference>
<evidence type="ECO:0000256" key="1">
    <source>
        <dbReference type="PROSITE-ProRule" id="PRU00502"/>
    </source>
</evidence>
<reference evidence="3" key="2">
    <citation type="submission" date="2024-10" db="UniProtKB">
        <authorList>
            <consortium name="EnsemblProtists"/>
        </authorList>
    </citation>
    <scope>IDENTIFICATION</scope>
</reference>
<dbReference type="InterPro" id="IPR001607">
    <property type="entry name" value="Znf_UBP"/>
</dbReference>
<reference evidence="4" key="1">
    <citation type="journal article" date="2013" name="Nature">
        <title>Pan genome of the phytoplankton Emiliania underpins its global distribution.</title>
        <authorList>
            <person name="Read B.A."/>
            <person name="Kegel J."/>
            <person name="Klute M.J."/>
            <person name="Kuo A."/>
            <person name="Lefebvre S.C."/>
            <person name="Maumus F."/>
            <person name="Mayer C."/>
            <person name="Miller J."/>
            <person name="Monier A."/>
            <person name="Salamov A."/>
            <person name="Young J."/>
            <person name="Aguilar M."/>
            <person name="Claverie J.M."/>
            <person name="Frickenhaus S."/>
            <person name="Gonzalez K."/>
            <person name="Herman E.K."/>
            <person name="Lin Y.C."/>
            <person name="Napier J."/>
            <person name="Ogata H."/>
            <person name="Sarno A.F."/>
            <person name="Shmutz J."/>
            <person name="Schroeder D."/>
            <person name="de Vargas C."/>
            <person name="Verret F."/>
            <person name="von Dassow P."/>
            <person name="Valentin K."/>
            <person name="Van de Peer Y."/>
            <person name="Wheeler G."/>
            <person name="Dacks J.B."/>
            <person name="Delwiche C.F."/>
            <person name="Dyhrman S.T."/>
            <person name="Glockner G."/>
            <person name="John U."/>
            <person name="Richards T."/>
            <person name="Worden A.Z."/>
            <person name="Zhang X."/>
            <person name="Grigoriev I.V."/>
            <person name="Allen A.E."/>
            <person name="Bidle K."/>
            <person name="Borodovsky M."/>
            <person name="Bowler C."/>
            <person name="Brownlee C."/>
            <person name="Cock J.M."/>
            <person name="Elias M."/>
            <person name="Gladyshev V.N."/>
            <person name="Groth M."/>
            <person name="Guda C."/>
            <person name="Hadaegh A."/>
            <person name="Iglesias-Rodriguez M.D."/>
            <person name="Jenkins J."/>
            <person name="Jones B.M."/>
            <person name="Lawson T."/>
            <person name="Leese F."/>
            <person name="Lindquist E."/>
            <person name="Lobanov A."/>
            <person name="Lomsadze A."/>
            <person name="Malik S.B."/>
            <person name="Marsh M.E."/>
            <person name="Mackinder L."/>
            <person name="Mock T."/>
            <person name="Mueller-Roeber B."/>
            <person name="Pagarete A."/>
            <person name="Parker M."/>
            <person name="Probert I."/>
            <person name="Quesneville H."/>
            <person name="Raines C."/>
            <person name="Rensing S.A."/>
            <person name="Riano-Pachon D.M."/>
            <person name="Richier S."/>
            <person name="Rokitta S."/>
            <person name="Shiraiwa Y."/>
            <person name="Soanes D.M."/>
            <person name="van der Giezen M."/>
            <person name="Wahlund T.M."/>
            <person name="Williams B."/>
            <person name="Wilson W."/>
            <person name="Wolfe G."/>
            <person name="Wurch L.L."/>
        </authorList>
    </citation>
    <scope>NUCLEOTIDE SEQUENCE</scope>
</reference>
<keyword evidence="1" id="KW-0862">Zinc</keyword>
<dbReference type="EnsemblProtists" id="EOD29049">
    <property type="protein sequence ID" value="EOD29049"/>
    <property type="gene ID" value="EMIHUDRAFT_234284"/>
</dbReference>
<dbReference type="PANTHER" id="PTHR47665:SF1">
    <property type="entry name" value="HISTONE DEACETYLASE-LIKE PROTEIN"/>
    <property type="match status" value="1"/>
</dbReference>
<proteinExistence type="predicted"/>
<protein>
    <recommendedName>
        <fullName evidence="2">UBP-type domain-containing protein</fullName>
    </recommendedName>
</protein>
<dbReference type="RefSeq" id="XP_005781478.1">
    <property type="nucleotide sequence ID" value="XM_005781421.1"/>
</dbReference>
<dbReference type="KEGG" id="ehx:EMIHUDRAFT_234284"/>
<feature type="domain" description="UBP-type" evidence="2">
    <location>
        <begin position="15"/>
        <end position="112"/>
    </location>
</feature>
<dbReference type="AlphaFoldDB" id="A0A0D3JZW4"/>
<dbReference type="PaxDb" id="2903-EOD29049"/>
<dbReference type="GO" id="GO:0008270">
    <property type="term" value="F:zinc ion binding"/>
    <property type="evidence" value="ECO:0007669"/>
    <property type="project" value="UniProtKB-KW"/>
</dbReference>
<dbReference type="Gene3D" id="3.30.40.10">
    <property type="entry name" value="Zinc/RING finger domain, C3HC4 (zinc finger)"/>
    <property type="match status" value="1"/>
</dbReference>
<dbReference type="PANTHER" id="PTHR47665">
    <property type="entry name" value="HISTONE DEACETYLASE-LIKE PROTEIN"/>
    <property type="match status" value="1"/>
</dbReference>
<evidence type="ECO:0000313" key="4">
    <source>
        <dbReference type="Proteomes" id="UP000013827"/>
    </source>
</evidence>